<accession>A0A9E8MXP6</accession>
<dbReference type="Pfam" id="PF18962">
    <property type="entry name" value="Por_Secre_tail"/>
    <property type="match status" value="1"/>
</dbReference>
<sequence>MYGTEDEDGLTILMTPNPTRDQFSLSVSHMNSKAMTVRIYSILGQQKHETKLQSGVTTFSANSLGLSSGIYVVKIKSEGNNAIVKRLIVK</sequence>
<dbReference type="EMBL" id="CP113088">
    <property type="protein sequence ID" value="WAC02457.1"/>
    <property type="molecule type" value="Genomic_DNA"/>
</dbReference>
<proteinExistence type="predicted"/>
<gene>
    <name evidence="3" type="ORF">N7U66_01725</name>
</gene>
<feature type="domain" description="Secretion system C-terminal sorting" evidence="2">
    <location>
        <begin position="16"/>
        <end position="89"/>
    </location>
</feature>
<evidence type="ECO:0000313" key="3">
    <source>
        <dbReference type="EMBL" id="WAC02457.1"/>
    </source>
</evidence>
<reference evidence="3" key="1">
    <citation type="submission" date="2022-11" db="EMBL/GenBank/DDBJ databases">
        <title>Lacinutrix neustonica HL-RS19T sp. nov., isolated from the surface microlayer sample of brackish Lake Shihwa.</title>
        <authorList>
            <person name="Choi J.Y."/>
            <person name="Hwang C.Y."/>
        </authorList>
    </citation>
    <scope>NUCLEOTIDE SEQUENCE</scope>
    <source>
        <strain evidence="3">HL-RS19</strain>
    </source>
</reference>
<evidence type="ECO:0000313" key="4">
    <source>
        <dbReference type="Proteomes" id="UP001164705"/>
    </source>
</evidence>
<evidence type="ECO:0000259" key="2">
    <source>
        <dbReference type="Pfam" id="PF18962"/>
    </source>
</evidence>
<name>A0A9E8MXP6_9FLAO</name>
<evidence type="ECO:0000256" key="1">
    <source>
        <dbReference type="ARBA" id="ARBA00022729"/>
    </source>
</evidence>
<dbReference type="NCBIfam" id="TIGR04183">
    <property type="entry name" value="Por_Secre_tail"/>
    <property type="match status" value="1"/>
</dbReference>
<dbReference type="InterPro" id="IPR026444">
    <property type="entry name" value="Secre_tail"/>
</dbReference>
<protein>
    <submittedName>
        <fullName evidence="3">T9SS type A sorting domain-containing protein</fullName>
    </submittedName>
</protein>
<dbReference type="RefSeq" id="WP_267677054.1">
    <property type="nucleotide sequence ID" value="NZ_CP113088.1"/>
</dbReference>
<keyword evidence="4" id="KW-1185">Reference proteome</keyword>
<dbReference type="Proteomes" id="UP001164705">
    <property type="component" value="Chromosome"/>
</dbReference>
<dbReference type="AlphaFoldDB" id="A0A9E8MXP6"/>
<dbReference type="KEGG" id="lnu:N7U66_01725"/>
<keyword evidence="1" id="KW-0732">Signal</keyword>
<organism evidence="3 4">
    <name type="scientific">Lacinutrix neustonica</name>
    <dbReference type="NCBI Taxonomy" id="2980107"/>
    <lineage>
        <taxon>Bacteria</taxon>
        <taxon>Pseudomonadati</taxon>
        <taxon>Bacteroidota</taxon>
        <taxon>Flavobacteriia</taxon>
        <taxon>Flavobacteriales</taxon>
        <taxon>Flavobacteriaceae</taxon>
        <taxon>Lacinutrix</taxon>
    </lineage>
</organism>